<comment type="caution">
    <text evidence="2">The sequence shown here is derived from an EMBL/GenBank/DDBJ whole genome shotgun (WGS) entry which is preliminary data.</text>
</comment>
<dbReference type="EMBL" id="JACHXF010000008">
    <property type="protein sequence ID" value="MBB3096290.1"/>
    <property type="molecule type" value="Genomic_DNA"/>
</dbReference>
<dbReference type="AlphaFoldDB" id="A0A7W5AHQ4"/>
<evidence type="ECO:0000313" key="2">
    <source>
        <dbReference type="EMBL" id="MBB3096290.1"/>
    </source>
</evidence>
<gene>
    <name evidence="2" type="ORF">FHR83_003960</name>
</gene>
<sequence length="38" mass="4114">MSAIVLGTAIARTDRRLRWHGIAYAALLPAFAITGFVL</sequence>
<keyword evidence="1" id="KW-0812">Transmembrane</keyword>
<reference evidence="2 3" key="1">
    <citation type="submission" date="2020-08" db="EMBL/GenBank/DDBJ databases">
        <title>Genomic Encyclopedia of Type Strains, Phase III (KMG-III): the genomes of soil and plant-associated and newly described type strains.</title>
        <authorList>
            <person name="Whitman W."/>
        </authorList>
    </citation>
    <scope>NUCLEOTIDE SEQUENCE [LARGE SCALE GENOMIC DNA]</scope>
    <source>
        <strain evidence="2 3">CECT 3287</strain>
    </source>
</reference>
<name>A0A7W5AHQ4_9ACTN</name>
<keyword evidence="1" id="KW-1133">Transmembrane helix</keyword>
<evidence type="ECO:0000256" key="1">
    <source>
        <dbReference type="SAM" id="Phobius"/>
    </source>
</evidence>
<protein>
    <submittedName>
        <fullName evidence="2">Uncharacterized protein</fullName>
    </submittedName>
</protein>
<keyword evidence="1" id="KW-0472">Membrane</keyword>
<organism evidence="2 3">
    <name type="scientific">Actinoplanes campanulatus</name>
    <dbReference type="NCBI Taxonomy" id="113559"/>
    <lineage>
        <taxon>Bacteria</taxon>
        <taxon>Bacillati</taxon>
        <taxon>Actinomycetota</taxon>
        <taxon>Actinomycetes</taxon>
        <taxon>Micromonosporales</taxon>
        <taxon>Micromonosporaceae</taxon>
        <taxon>Actinoplanes</taxon>
    </lineage>
</organism>
<dbReference type="Proteomes" id="UP000590749">
    <property type="component" value="Unassembled WGS sequence"/>
</dbReference>
<feature type="transmembrane region" description="Helical" evidence="1">
    <location>
        <begin position="21"/>
        <end position="37"/>
    </location>
</feature>
<keyword evidence="3" id="KW-1185">Reference proteome</keyword>
<evidence type="ECO:0000313" key="3">
    <source>
        <dbReference type="Proteomes" id="UP000590749"/>
    </source>
</evidence>
<proteinExistence type="predicted"/>
<accession>A0A7W5AHQ4</accession>